<keyword evidence="3" id="KW-1185">Reference proteome</keyword>
<reference evidence="2" key="1">
    <citation type="submission" date="2020-10" db="EMBL/GenBank/DDBJ databases">
        <authorList>
            <person name="Castelo-Branco R."/>
            <person name="Eusebio N."/>
            <person name="Adriana R."/>
            <person name="Vieira A."/>
            <person name="Brugerolle De Fraissinette N."/>
            <person name="Rezende De Castro R."/>
            <person name="Schneider M.P."/>
            <person name="Vasconcelos V."/>
            <person name="Leao P.N."/>
        </authorList>
    </citation>
    <scope>NUCLEOTIDE SEQUENCE</scope>
    <source>
        <strain evidence="2">LEGE 07157</strain>
    </source>
</reference>
<accession>A0A8J7DZR5</accession>
<protein>
    <recommendedName>
        <fullName evidence="1">Chaperone protein CcmS domain-containing protein</fullName>
    </recommendedName>
</protein>
<dbReference type="AlphaFoldDB" id="A0A8J7DZR5"/>
<dbReference type="Proteomes" id="UP000654482">
    <property type="component" value="Unassembled WGS sequence"/>
</dbReference>
<comment type="caution">
    <text evidence="2">The sequence shown here is derived from an EMBL/GenBank/DDBJ whole genome shotgun (WGS) entry which is preliminary data.</text>
</comment>
<sequence length="148" mass="16756">MIGFGRPQPETGEEAWKYHLDRFARENQQELAALTWGFTLEQEEPGEILGIDLQPSPHFIACSRQAIEMLNRNVNNQLQEILGIVDGYRPEKEALLIAIGEGQIKLINFAPDPLPPDCFEQASEDISTLCDRLEQRLVEEMGDFTVNS</sequence>
<evidence type="ECO:0000313" key="2">
    <source>
        <dbReference type="EMBL" id="MBE9118671.1"/>
    </source>
</evidence>
<gene>
    <name evidence="2" type="ORF">IQ249_22535</name>
</gene>
<dbReference type="InterPro" id="IPR058587">
    <property type="entry name" value="CcmS"/>
</dbReference>
<dbReference type="EMBL" id="JADEWZ010000055">
    <property type="protein sequence ID" value="MBE9118671.1"/>
    <property type="molecule type" value="Genomic_DNA"/>
</dbReference>
<dbReference type="RefSeq" id="WP_194031753.1">
    <property type="nucleotide sequence ID" value="NZ_JADEWZ010000055.1"/>
</dbReference>
<evidence type="ECO:0000259" key="1">
    <source>
        <dbReference type="Pfam" id="PF26619"/>
    </source>
</evidence>
<proteinExistence type="predicted"/>
<feature type="domain" description="Chaperone protein CcmS" evidence="1">
    <location>
        <begin position="4"/>
        <end position="140"/>
    </location>
</feature>
<dbReference type="Pfam" id="PF26619">
    <property type="entry name" value="CcmS"/>
    <property type="match status" value="1"/>
</dbReference>
<organism evidence="2 3">
    <name type="scientific">Lusitaniella coriacea LEGE 07157</name>
    <dbReference type="NCBI Taxonomy" id="945747"/>
    <lineage>
        <taxon>Bacteria</taxon>
        <taxon>Bacillati</taxon>
        <taxon>Cyanobacteriota</taxon>
        <taxon>Cyanophyceae</taxon>
        <taxon>Spirulinales</taxon>
        <taxon>Lusitaniellaceae</taxon>
        <taxon>Lusitaniella</taxon>
    </lineage>
</organism>
<name>A0A8J7DZR5_9CYAN</name>
<evidence type="ECO:0000313" key="3">
    <source>
        <dbReference type="Proteomes" id="UP000654482"/>
    </source>
</evidence>